<evidence type="ECO:0000256" key="3">
    <source>
        <dbReference type="PROSITE-ProRule" id="PRU00023"/>
    </source>
</evidence>
<feature type="repeat" description="ANK" evidence="3">
    <location>
        <begin position="387"/>
        <end position="419"/>
    </location>
</feature>
<dbReference type="SUPFAM" id="SSF48403">
    <property type="entry name" value="Ankyrin repeat"/>
    <property type="match status" value="1"/>
</dbReference>
<gene>
    <name evidence="4" type="ORF">Cvel_8530</name>
</gene>
<feature type="repeat" description="ANK" evidence="3">
    <location>
        <begin position="179"/>
        <end position="211"/>
    </location>
</feature>
<dbReference type="VEuPathDB" id="CryptoDB:Cvel_8530"/>
<organism evidence="4">
    <name type="scientific">Chromera velia CCMP2878</name>
    <dbReference type="NCBI Taxonomy" id="1169474"/>
    <lineage>
        <taxon>Eukaryota</taxon>
        <taxon>Sar</taxon>
        <taxon>Alveolata</taxon>
        <taxon>Colpodellida</taxon>
        <taxon>Chromeraceae</taxon>
        <taxon>Chromera</taxon>
    </lineage>
</organism>
<sequence length="461" mass="50185">MVDSVREKRRVLTEVVCRSLGLPPPPSSDCSLPQVAFANESPPPPPRVAAALTGLDELVQTSLQNLKREALSKLDQIVSHYYIFDWSRLFASEVGNVIRSFQAVDAETLSRAADASAEKARRDDLALLFRLGATASIDTLVDGKTALIRAVYAGSLPAVEMLVEEGASLEVEGEEEGFEGFTALHRACYERHPEIVRFLVSKGGDVNAKDKAGRTPLTCTAFKGPLEVFEHLLQCGGDLEKSEFEGITALHQAAVGNQKAIAEMLLDGHRGMDLNGQETETQATPLHWTACRNDRSIVRDNVDVAELLIARGADVNARNGEGETVLHWAAATGCVKVLKLALDHGAVVDARNLRSKTAFMSTYESDSHAAAALLVACGADVNAKCDMGQSIVHFATAEESLKVLQLAIDRDAEVDARDHFDITPLLRTFPLKEGRVVYAKASAQLLLAPWCRYQCVRYQRH</sequence>
<dbReference type="EMBL" id="CDMZ01003861">
    <property type="protein sequence ID" value="CEM47841.1"/>
    <property type="molecule type" value="Genomic_DNA"/>
</dbReference>
<dbReference type="Pfam" id="PF12796">
    <property type="entry name" value="Ank_2"/>
    <property type="match status" value="2"/>
</dbReference>
<dbReference type="PROSITE" id="PS50297">
    <property type="entry name" value="ANK_REP_REGION"/>
    <property type="match status" value="4"/>
</dbReference>
<name>A0A0G4HTT2_9ALVE</name>
<proteinExistence type="predicted"/>
<keyword evidence="1" id="KW-0677">Repeat</keyword>
<dbReference type="PhylomeDB" id="A0A0G4HTT2"/>
<dbReference type="Gene3D" id="1.25.40.20">
    <property type="entry name" value="Ankyrin repeat-containing domain"/>
    <property type="match status" value="2"/>
</dbReference>
<dbReference type="AlphaFoldDB" id="A0A0G4HTT2"/>
<feature type="repeat" description="ANK" evidence="3">
    <location>
        <begin position="281"/>
        <end position="320"/>
    </location>
</feature>
<dbReference type="InterPro" id="IPR002110">
    <property type="entry name" value="Ankyrin_rpt"/>
</dbReference>
<dbReference type="PRINTS" id="PR01415">
    <property type="entry name" value="ANKYRIN"/>
</dbReference>
<reference evidence="4" key="1">
    <citation type="submission" date="2014-11" db="EMBL/GenBank/DDBJ databases">
        <authorList>
            <person name="Otto D Thomas"/>
            <person name="Naeem Raeece"/>
        </authorList>
    </citation>
    <scope>NUCLEOTIDE SEQUENCE</scope>
</reference>
<feature type="repeat" description="ANK" evidence="3">
    <location>
        <begin position="142"/>
        <end position="174"/>
    </location>
</feature>
<evidence type="ECO:0000313" key="4">
    <source>
        <dbReference type="EMBL" id="CEM47841.1"/>
    </source>
</evidence>
<feature type="repeat" description="ANK" evidence="3">
    <location>
        <begin position="321"/>
        <end position="353"/>
    </location>
</feature>
<dbReference type="PROSITE" id="PS50088">
    <property type="entry name" value="ANK_REPEAT"/>
    <property type="match status" value="5"/>
</dbReference>
<dbReference type="InterPro" id="IPR036770">
    <property type="entry name" value="Ankyrin_rpt-contain_sf"/>
</dbReference>
<evidence type="ECO:0000256" key="2">
    <source>
        <dbReference type="ARBA" id="ARBA00023043"/>
    </source>
</evidence>
<dbReference type="Pfam" id="PF00023">
    <property type="entry name" value="Ank"/>
    <property type="match status" value="1"/>
</dbReference>
<dbReference type="PANTHER" id="PTHR24126">
    <property type="entry name" value="ANKYRIN REPEAT, PH AND SEC7 DOMAIN CONTAINING PROTEIN SECG-RELATED"/>
    <property type="match status" value="1"/>
</dbReference>
<evidence type="ECO:0000256" key="1">
    <source>
        <dbReference type="ARBA" id="ARBA00022737"/>
    </source>
</evidence>
<accession>A0A0G4HTT2</accession>
<dbReference type="SMART" id="SM00248">
    <property type="entry name" value="ANK"/>
    <property type="match status" value="8"/>
</dbReference>
<protein>
    <submittedName>
        <fullName evidence="4">Uncharacterized protein</fullName>
    </submittedName>
</protein>
<keyword evidence="2 3" id="KW-0040">ANK repeat</keyword>